<dbReference type="AlphaFoldDB" id="T1DHV0"/>
<organism evidence="1">
    <name type="scientific">Anopheles aquasalis</name>
    <name type="common">Malaria mosquito</name>
    <dbReference type="NCBI Taxonomy" id="42839"/>
    <lineage>
        <taxon>Eukaryota</taxon>
        <taxon>Metazoa</taxon>
        <taxon>Ecdysozoa</taxon>
        <taxon>Arthropoda</taxon>
        <taxon>Hexapoda</taxon>
        <taxon>Insecta</taxon>
        <taxon>Pterygota</taxon>
        <taxon>Neoptera</taxon>
        <taxon>Endopterygota</taxon>
        <taxon>Diptera</taxon>
        <taxon>Nematocera</taxon>
        <taxon>Culicoidea</taxon>
        <taxon>Culicidae</taxon>
        <taxon>Anophelinae</taxon>
        <taxon>Anopheles</taxon>
    </lineage>
</organism>
<protein>
    <submittedName>
        <fullName evidence="1">Putative secreted protein</fullName>
    </submittedName>
</protein>
<dbReference type="EMBL" id="GAMD01002151">
    <property type="protein sequence ID" value="JAA99439.1"/>
    <property type="molecule type" value="mRNA"/>
</dbReference>
<proteinExistence type="evidence at transcript level"/>
<reference evidence="1" key="1">
    <citation type="submission" date="2013-07" db="EMBL/GenBank/DDBJ databases">
        <title>Transcriptome sequencing and developmental regulation of gene expression in Anopheles aquasalis.</title>
        <authorList>
            <consortium name="Brazilian Malaria Network (MCT/CNPq/MS/SCTIE/DECIT/PRONEX 555648/2009-5) and Research Network on Bioactive Molecules from Arthropod Vectors (NAP-MOBIARVE"/>
            <consortium name="University of Sao Paulo)"/>
            <person name="Marinotti O."/>
            <person name="Ribeiro J.M.C."/>
            <person name="Costa-da-Silva A.L."/>
            <person name="Silva M.C.P."/>
            <person name="Lopes A.R."/>
            <person name="Barros M.S."/>
            <person name="Sa-Nunes A."/>
            <person name="Konjin B.B."/>
            <person name="Carvalho E."/>
            <person name="Suesdek L."/>
            <person name="Silva-Neto M.A.C."/>
            <person name="Capurro M.L."/>
        </authorList>
    </citation>
    <scope>NUCLEOTIDE SEQUENCE</scope>
    <source>
        <tissue evidence="1">Whole body</tissue>
    </source>
</reference>
<name>T1DHV0_ANOAQ</name>
<sequence>MRVFPFPLIHSMIRIFSCVFCKKLQSKNQNFARISNSRSHVRSFVRSFVRYWILTPLFLLQANKALSHVTIPLI</sequence>
<evidence type="ECO:0000313" key="1">
    <source>
        <dbReference type="EMBL" id="JAA99439.1"/>
    </source>
</evidence>
<accession>T1DHV0</accession>